<proteinExistence type="predicted"/>
<reference evidence="2" key="1">
    <citation type="submission" date="2014-06" db="EMBL/GenBank/DDBJ databases">
        <authorList>
            <person name="Urmite Genomes Urmite Genomes"/>
        </authorList>
    </citation>
    <scope>NUCLEOTIDE SEQUENCE</scope>
</reference>
<sequence length="111" mass="11825">MKTFILGLSLIALTGCTLTKQAQVSETNPTSGIVRLSYNQAMMQTARADDYVAHGTATRECQQMGYANAIAFGQPVSTCSVYAGSLCMNTRITLSYQCQGVAIQPISIGGY</sequence>
<protein>
    <recommendedName>
        <fullName evidence="3">Lipoprotein</fullName>
    </recommendedName>
</protein>
<accession>A0A078LGH2</accession>
<dbReference type="Pfam" id="PF13992">
    <property type="entry name" value="YecR"/>
    <property type="match status" value="1"/>
</dbReference>
<feature type="chain" id="PRO_5001741204" description="Lipoprotein" evidence="1">
    <location>
        <begin position="23"/>
        <end position="111"/>
    </location>
</feature>
<evidence type="ECO:0008006" key="3">
    <source>
        <dbReference type="Google" id="ProtNLM"/>
    </source>
</evidence>
<keyword evidence="1" id="KW-0732">Signal</keyword>
<gene>
    <name evidence="2" type="ORF">BN1086_01122</name>
</gene>
<organism evidence="2">
    <name type="scientific">Citrobacter koseri</name>
    <name type="common">Citrobacter diversus</name>
    <dbReference type="NCBI Taxonomy" id="545"/>
    <lineage>
        <taxon>Bacteria</taxon>
        <taxon>Pseudomonadati</taxon>
        <taxon>Pseudomonadota</taxon>
        <taxon>Gammaproteobacteria</taxon>
        <taxon>Enterobacterales</taxon>
        <taxon>Enterobacteriaceae</taxon>
        <taxon>Citrobacter</taxon>
    </lineage>
</organism>
<evidence type="ECO:0000313" key="2">
    <source>
        <dbReference type="EMBL" id="CDZ83018.1"/>
    </source>
</evidence>
<dbReference type="InterPro" id="IPR025731">
    <property type="entry name" value="YecR-like"/>
</dbReference>
<dbReference type="PATRIC" id="fig|545.12.peg.1113"/>
<feature type="signal peptide" evidence="1">
    <location>
        <begin position="1"/>
        <end position="22"/>
    </location>
</feature>
<dbReference type="AlphaFoldDB" id="A0A078LGH2"/>
<evidence type="ECO:0000256" key="1">
    <source>
        <dbReference type="SAM" id="SignalP"/>
    </source>
</evidence>
<dbReference type="EMBL" id="LK931336">
    <property type="protein sequence ID" value="CDZ83018.1"/>
    <property type="molecule type" value="Genomic_DNA"/>
</dbReference>
<dbReference type="PROSITE" id="PS51257">
    <property type="entry name" value="PROKAR_LIPOPROTEIN"/>
    <property type="match status" value="1"/>
</dbReference>
<name>A0A078LGH2_CITKO</name>